<name>A0AA36H388_CYLNA</name>
<dbReference type="Gene3D" id="3.40.50.10860">
    <property type="entry name" value="Leucine Dehydrogenase, chain A, domain 1"/>
    <property type="match status" value="1"/>
</dbReference>
<evidence type="ECO:0000256" key="3">
    <source>
        <dbReference type="ARBA" id="ARBA00006382"/>
    </source>
</evidence>
<evidence type="ECO:0000256" key="5">
    <source>
        <dbReference type="ARBA" id="ARBA00012889"/>
    </source>
</evidence>
<dbReference type="InterPro" id="IPR033922">
    <property type="entry name" value="NAD_bind_Glu_DH"/>
</dbReference>
<evidence type="ECO:0000313" key="15">
    <source>
        <dbReference type="EMBL" id="CAJ0603295.1"/>
    </source>
</evidence>
<evidence type="ECO:0000256" key="13">
    <source>
        <dbReference type="RuleBase" id="RU004417"/>
    </source>
</evidence>
<dbReference type="GO" id="GO:0006538">
    <property type="term" value="P:L-glutamate catabolic process"/>
    <property type="evidence" value="ECO:0007669"/>
    <property type="project" value="TreeGrafter"/>
</dbReference>
<keyword evidence="10" id="KW-0472">Membrane</keyword>
<evidence type="ECO:0000313" key="16">
    <source>
        <dbReference type="Proteomes" id="UP001176961"/>
    </source>
</evidence>
<keyword evidence="9" id="KW-0496">Mitochondrion</keyword>
<dbReference type="PANTHER" id="PTHR11606">
    <property type="entry name" value="GLUTAMATE DEHYDROGENASE"/>
    <property type="match status" value="1"/>
</dbReference>
<accession>A0AA36H388</accession>
<dbReference type="Proteomes" id="UP001176961">
    <property type="component" value="Unassembled WGS sequence"/>
</dbReference>
<evidence type="ECO:0000256" key="1">
    <source>
        <dbReference type="ARBA" id="ARBA00004167"/>
    </source>
</evidence>
<dbReference type="AlphaFoldDB" id="A0AA36H388"/>
<dbReference type="InterPro" id="IPR006096">
    <property type="entry name" value="Glu/Leu/Phe/Val/Trp_DH_C"/>
</dbReference>
<comment type="caution">
    <text evidence="15">The sequence shown here is derived from an EMBL/GenBank/DDBJ whole genome shotgun (WGS) entry which is preliminary data.</text>
</comment>
<comment type="subcellular location">
    <subcellularLocation>
        <location evidence="1">Membrane</location>
        <topology evidence="1">Single-pass membrane protein</topology>
    </subcellularLocation>
    <subcellularLocation>
        <location evidence="2">Mitochondrion</location>
    </subcellularLocation>
</comment>
<dbReference type="GO" id="GO:0016757">
    <property type="term" value="F:glycosyltransferase activity"/>
    <property type="evidence" value="ECO:0007669"/>
    <property type="project" value="UniProtKB-KW"/>
</dbReference>
<dbReference type="CDD" id="cd01076">
    <property type="entry name" value="NAD_bind_1_Glu_DH"/>
    <property type="match status" value="1"/>
</dbReference>
<dbReference type="SUPFAM" id="SSF51735">
    <property type="entry name" value="NAD(P)-binding Rossmann-fold domains"/>
    <property type="match status" value="1"/>
</dbReference>
<dbReference type="GO" id="GO:0005739">
    <property type="term" value="C:mitochondrion"/>
    <property type="evidence" value="ECO:0007669"/>
    <property type="project" value="UniProtKB-SubCell"/>
</dbReference>
<dbReference type="Gene3D" id="1.10.287.140">
    <property type="match status" value="1"/>
</dbReference>
<dbReference type="SUPFAM" id="SSF53223">
    <property type="entry name" value="Aminoacid dehydrogenase-like, N-terminal domain"/>
    <property type="match status" value="1"/>
</dbReference>
<protein>
    <recommendedName>
        <fullName evidence="5">glutamate dehydrogenase [NAD(P)(+)]</fullName>
        <ecNumber evidence="5">1.4.1.3</ecNumber>
    </recommendedName>
</protein>
<keyword evidence="7" id="KW-0808">Transferase</keyword>
<dbReference type="PRINTS" id="PR00082">
    <property type="entry name" value="GLFDHDRGNASE"/>
</dbReference>
<dbReference type="Gene3D" id="3.40.50.720">
    <property type="entry name" value="NAD(P)-binding Rossmann-like Domain"/>
    <property type="match status" value="1"/>
</dbReference>
<comment type="similarity">
    <text evidence="3 13">Belongs to the Glu/Leu/Phe/Val dehydrogenases family.</text>
</comment>
<dbReference type="Pfam" id="PF01697">
    <property type="entry name" value="Glyco_transf_92"/>
    <property type="match status" value="1"/>
</dbReference>
<dbReference type="Pfam" id="PF00208">
    <property type="entry name" value="ELFV_dehydrog"/>
    <property type="match status" value="1"/>
</dbReference>
<dbReference type="GO" id="GO:0016020">
    <property type="term" value="C:membrane"/>
    <property type="evidence" value="ECO:0007669"/>
    <property type="project" value="UniProtKB-SubCell"/>
</dbReference>
<evidence type="ECO:0000256" key="12">
    <source>
        <dbReference type="ARBA" id="ARBA00048577"/>
    </source>
</evidence>
<dbReference type="Pfam" id="PF02812">
    <property type="entry name" value="ELFV_dehydrog_N"/>
    <property type="match status" value="1"/>
</dbReference>
<keyword evidence="8 13" id="KW-0560">Oxidoreductase</keyword>
<dbReference type="PROSITE" id="PS00074">
    <property type="entry name" value="GLFV_DEHYDROGENASE"/>
    <property type="match status" value="1"/>
</dbReference>
<evidence type="ECO:0000256" key="10">
    <source>
        <dbReference type="ARBA" id="ARBA00023136"/>
    </source>
</evidence>
<evidence type="ECO:0000256" key="8">
    <source>
        <dbReference type="ARBA" id="ARBA00023002"/>
    </source>
</evidence>
<dbReference type="InterPro" id="IPR033524">
    <property type="entry name" value="Glu/Leu/Phe/Val_DH_AS"/>
</dbReference>
<evidence type="ECO:0000256" key="2">
    <source>
        <dbReference type="ARBA" id="ARBA00004173"/>
    </source>
</evidence>
<proteinExistence type="inferred from homology"/>
<dbReference type="InterPro" id="IPR046346">
    <property type="entry name" value="Aminoacid_DH-like_N_sf"/>
</dbReference>
<dbReference type="InterPro" id="IPR006095">
    <property type="entry name" value="Glu/Leu/Phe/Val/Trp_DH"/>
</dbReference>
<dbReference type="EC" id="1.4.1.3" evidence="5"/>
<feature type="domain" description="Glutamate/phenylalanine/leucine/valine/L-tryptophan dehydrogenase C-terminal" evidence="14">
    <location>
        <begin position="490"/>
        <end position="779"/>
    </location>
</feature>
<evidence type="ECO:0000259" key="14">
    <source>
        <dbReference type="SMART" id="SM00839"/>
    </source>
</evidence>
<evidence type="ECO:0000256" key="7">
    <source>
        <dbReference type="ARBA" id="ARBA00022679"/>
    </source>
</evidence>
<dbReference type="FunFam" id="3.40.50.720:FF:000100">
    <property type="entry name" value="Glutamate dehydrogenase 1, mitochondrial"/>
    <property type="match status" value="1"/>
</dbReference>
<keyword evidence="16" id="KW-1185">Reference proteome</keyword>
<gene>
    <name evidence="15" type="ORF">CYNAS_LOCUS15278</name>
</gene>
<keyword evidence="6" id="KW-0328">Glycosyltransferase</keyword>
<evidence type="ECO:0000256" key="4">
    <source>
        <dbReference type="ARBA" id="ARBA00007647"/>
    </source>
</evidence>
<evidence type="ECO:0000256" key="11">
    <source>
        <dbReference type="ARBA" id="ARBA00047867"/>
    </source>
</evidence>
<sequence length="783" mass="87368">MGERDKVEPLSLPSVHNDVVCLGYALLYEDRSTLQALLEYYSQRSDLMVLYVGSMSDGVYQETELYKNKLEIIPWPLFPQKSKASPDSLHLNARSHRVSQAAAFTDCWLRFAPISQRVTMSDLAAIQFPVARIERSSNSIFKHLYPSWAIAQLLTHRVVKNRYEDITIAERCYAREHVFGWRTDCQKMGGGPKNSSTIEHIMLKKSNPHPIAGDVYKADIQRCVAHKPLPEEKRTVMKLEFDLDKEMLSTLARTSGRLIGRRALSSTIMDAHAQVIDEQKPMDEQSNPSFFKMVDYYFDKGAAVIEPKLVEELKSNSMSTVDKKNLVSGILRSIKPVNKVLYITFPIRRDNGEFEVIEAWRAQHSEHRTPTKGGIRYSLDVCEDEVKALSALMTYKCAVVDVPFGGAKGGVKIDPKAYTDYEIEKITRRIAIEFAKKGFLGPGVDVPAPDMGTGEREMGWIADTYSQTVGHLDRDAAACITGKPIVAGGIHGRVSATGRGVWKGLEVFMKEKEYMDAVGLTTGIAGKKIIIQGFGNVGLHTMRYLHRAGGIVIGVQEWDCAIQNPAGIDPKELEDWRNEHGTIKNFPGAKNFEPFTDLMYEKCDILVPAACEKSITKDNANRIQAKVIAEAANGPTTPAADKILLEKGNILIIPDMFINSGGVTVSYFEWLKNLNHVSYGRLSFKYEEDSNRMLLQSVQDSLEKAIGHEAPVTPNKAFEAKIAGASEKDIVHSGLEYSMTRAGEAIIKTAHKYNLGLDIRTAAYANSIEKVYNTYRTLGFTFT</sequence>
<dbReference type="EMBL" id="CATQJL010000305">
    <property type="protein sequence ID" value="CAJ0603295.1"/>
    <property type="molecule type" value="Genomic_DNA"/>
</dbReference>
<comment type="catalytic activity">
    <reaction evidence="11">
        <text>L-glutamate + NAD(+) + H2O = 2-oxoglutarate + NH4(+) + NADH + H(+)</text>
        <dbReference type="Rhea" id="RHEA:15133"/>
        <dbReference type="ChEBI" id="CHEBI:15377"/>
        <dbReference type="ChEBI" id="CHEBI:15378"/>
        <dbReference type="ChEBI" id="CHEBI:16810"/>
        <dbReference type="ChEBI" id="CHEBI:28938"/>
        <dbReference type="ChEBI" id="CHEBI:29985"/>
        <dbReference type="ChEBI" id="CHEBI:57540"/>
        <dbReference type="ChEBI" id="CHEBI:57945"/>
        <dbReference type="EC" id="1.4.1.3"/>
    </reaction>
</comment>
<dbReference type="InterPro" id="IPR036291">
    <property type="entry name" value="NAD(P)-bd_dom_sf"/>
</dbReference>
<dbReference type="GO" id="GO:0004352">
    <property type="term" value="F:glutamate dehydrogenase (NAD+) activity"/>
    <property type="evidence" value="ECO:0007669"/>
    <property type="project" value="TreeGrafter"/>
</dbReference>
<evidence type="ECO:0000256" key="6">
    <source>
        <dbReference type="ARBA" id="ARBA00022676"/>
    </source>
</evidence>
<dbReference type="InterPro" id="IPR006097">
    <property type="entry name" value="Glu/Leu/Phe/Val/Trp_DH_dimer"/>
</dbReference>
<comment type="similarity">
    <text evidence="4">Belongs to the glycosyltransferase 92 family.</text>
</comment>
<evidence type="ECO:0000256" key="9">
    <source>
        <dbReference type="ARBA" id="ARBA00023128"/>
    </source>
</evidence>
<comment type="catalytic activity">
    <reaction evidence="12">
        <text>L-glutamate + NADP(+) + H2O = 2-oxoglutarate + NH4(+) + NADPH + H(+)</text>
        <dbReference type="Rhea" id="RHEA:11612"/>
        <dbReference type="ChEBI" id="CHEBI:15377"/>
        <dbReference type="ChEBI" id="CHEBI:15378"/>
        <dbReference type="ChEBI" id="CHEBI:16810"/>
        <dbReference type="ChEBI" id="CHEBI:28938"/>
        <dbReference type="ChEBI" id="CHEBI:29985"/>
        <dbReference type="ChEBI" id="CHEBI:57783"/>
        <dbReference type="ChEBI" id="CHEBI:58349"/>
        <dbReference type="EC" id="1.4.1.3"/>
    </reaction>
</comment>
<reference evidence="15" key="1">
    <citation type="submission" date="2023-07" db="EMBL/GenBank/DDBJ databases">
        <authorList>
            <consortium name="CYATHOMIX"/>
        </authorList>
    </citation>
    <scope>NUCLEOTIDE SEQUENCE</scope>
    <source>
        <strain evidence="15">N/A</strain>
    </source>
</reference>
<organism evidence="15 16">
    <name type="scientific">Cylicocyclus nassatus</name>
    <name type="common">Nematode worm</name>
    <dbReference type="NCBI Taxonomy" id="53992"/>
    <lineage>
        <taxon>Eukaryota</taxon>
        <taxon>Metazoa</taxon>
        <taxon>Ecdysozoa</taxon>
        <taxon>Nematoda</taxon>
        <taxon>Chromadorea</taxon>
        <taxon>Rhabditida</taxon>
        <taxon>Rhabditina</taxon>
        <taxon>Rhabditomorpha</taxon>
        <taxon>Strongyloidea</taxon>
        <taxon>Strongylidae</taxon>
        <taxon>Cylicocyclus</taxon>
    </lineage>
</organism>
<dbReference type="SMART" id="SM00839">
    <property type="entry name" value="ELFV_dehydrog"/>
    <property type="match status" value="1"/>
</dbReference>
<dbReference type="InterPro" id="IPR008166">
    <property type="entry name" value="Glyco_transf_92"/>
</dbReference>
<dbReference type="PANTHER" id="PTHR11606:SF13">
    <property type="entry name" value="GLUTAMATE DEHYDROGENASE 1, MITOCHONDRIAL"/>
    <property type="match status" value="1"/>
</dbReference>